<reference evidence="2 3" key="1">
    <citation type="submission" date="2016-06" db="EMBL/GenBank/DDBJ databases">
        <authorList>
            <consortium name="Pathogen Informatics"/>
        </authorList>
    </citation>
    <scope>NUCLEOTIDE SEQUENCE [LARGE SCALE GENOMIC DNA]</scope>
</reference>
<dbReference type="VEuPathDB" id="PlasmoDB:POWCR01_000191000"/>
<protein>
    <submittedName>
        <fullName evidence="2">PIR protein</fullName>
    </submittedName>
</protein>
<dbReference type="EMBL" id="FLRJ01000656">
    <property type="protein sequence ID" value="SBT74202.1"/>
    <property type="molecule type" value="Genomic_DNA"/>
</dbReference>
<gene>
    <name evidence="2" type="primary">PowCR01_000191000</name>
    <name evidence="2" type="ORF">POWCR01_000191000</name>
</gene>
<dbReference type="OrthoDB" id="389398at2759"/>
<keyword evidence="1" id="KW-1133">Transmembrane helix</keyword>
<feature type="transmembrane region" description="Helical" evidence="1">
    <location>
        <begin position="276"/>
        <end position="295"/>
    </location>
</feature>
<dbReference type="AlphaFoldDB" id="A0A1C3KJX1"/>
<proteinExistence type="predicted"/>
<keyword evidence="1" id="KW-0472">Membrane</keyword>
<accession>A0A1C3KJX1</accession>
<organism evidence="2 3">
    <name type="scientific">Plasmodium ovale</name>
    <name type="common">malaria parasite P. ovale</name>
    <dbReference type="NCBI Taxonomy" id="36330"/>
    <lineage>
        <taxon>Eukaryota</taxon>
        <taxon>Sar</taxon>
        <taxon>Alveolata</taxon>
        <taxon>Apicomplexa</taxon>
        <taxon>Aconoidasida</taxon>
        <taxon>Haemosporida</taxon>
        <taxon>Plasmodiidae</taxon>
        <taxon>Plasmodium</taxon>
        <taxon>Plasmodium (Plasmodium)</taxon>
    </lineage>
</organism>
<evidence type="ECO:0000313" key="2">
    <source>
        <dbReference type="EMBL" id="SBT74202.1"/>
    </source>
</evidence>
<keyword evidence="1" id="KW-0812">Transmembrane</keyword>
<sequence length="349" mass="41063">MLDSEEDERYDTFEQYKSNEAILEQINKGVRGKNFSDIYNGSVNEDMENGRKIIEDSITLKRYLLHFNTTESCNKDNCYGYLNYWLNQKARKYSTSSNSILTLYSTYMNNDSELKQKNLCSSKIKHMSFDKYKKMDEIYKIYRSYKYYNLRKNHEQLSCSRAKSCATEYNNILSKYPKIEDIKFCKVLEDFKKDFEQNVLLPKKQCYPEIPNLVSYKDKCINLKSLPNGEDAHSQYKTNHEDPGEKSVELSYTQTQQIIRSTEGNNTPSSSLDSTLPIIPFGSVIGLLFILLSLYKFTPFGKILKLQIQRFKGLTRNSDDELYEMQQNTSEYHDRNTEYNEYNISYNSL</sequence>
<evidence type="ECO:0000313" key="3">
    <source>
        <dbReference type="Proteomes" id="UP000243200"/>
    </source>
</evidence>
<name>A0A1C3KJX1_PLAOA</name>
<dbReference type="InterPro" id="IPR008780">
    <property type="entry name" value="Plasmodium_Vir"/>
</dbReference>
<dbReference type="Pfam" id="PF05795">
    <property type="entry name" value="Plasmodium_Vir"/>
    <property type="match status" value="1"/>
</dbReference>
<dbReference type="VEuPathDB" id="PlasmoDB:PocGH01_00189700"/>
<dbReference type="Proteomes" id="UP000243200">
    <property type="component" value="Unassembled WGS sequence"/>
</dbReference>
<evidence type="ECO:0000256" key="1">
    <source>
        <dbReference type="SAM" id="Phobius"/>
    </source>
</evidence>